<evidence type="ECO:0000256" key="2">
    <source>
        <dbReference type="ARBA" id="ARBA00008053"/>
    </source>
</evidence>
<protein>
    <submittedName>
        <fullName evidence="7">DUF445 family protein</fullName>
    </submittedName>
</protein>
<keyword evidence="4 6" id="KW-1133">Transmembrane helix</keyword>
<evidence type="ECO:0000256" key="4">
    <source>
        <dbReference type="ARBA" id="ARBA00022989"/>
    </source>
</evidence>
<dbReference type="PANTHER" id="PTHR35791:SF1">
    <property type="entry name" value="UPF0754 MEMBRANE PROTEIN YHEB"/>
    <property type="match status" value="1"/>
</dbReference>
<dbReference type="RefSeq" id="WP_136948117.1">
    <property type="nucleotide sequence ID" value="NZ_SWFM01000005.1"/>
</dbReference>
<feature type="transmembrane region" description="Helical" evidence="6">
    <location>
        <begin position="357"/>
        <end position="379"/>
    </location>
</feature>
<dbReference type="InterPro" id="IPR016991">
    <property type="entry name" value="UCP032178"/>
</dbReference>
<reference evidence="7 8" key="1">
    <citation type="submission" date="2019-04" db="EMBL/GenBank/DDBJ databases">
        <title>Genome sequence of Bacillus hwajinpoensis strain Y2.</title>
        <authorList>
            <person name="Fair J.L."/>
            <person name="Maclea K.S."/>
        </authorList>
    </citation>
    <scope>NUCLEOTIDE SEQUENCE [LARGE SCALE GENOMIC DNA]</scope>
    <source>
        <strain evidence="7 8">Y2</strain>
    </source>
</reference>
<dbReference type="GO" id="GO:0005886">
    <property type="term" value="C:plasma membrane"/>
    <property type="evidence" value="ECO:0007669"/>
    <property type="project" value="UniProtKB-SubCell"/>
</dbReference>
<evidence type="ECO:0000313" key="7">
    <source>
        <dbReference type="EMBL" id="TKD68671.1"/>
    </source>
</evidence>
<feature type="transmembrane region" description="Helical" evidence="6">
    <location>
        <begin position="6"/>
        <end position="27"/>
    </location>
</feature>
<comment type="caution">
    <text evidence="7">The sequence shown here is derived from an EMBL/GenBank/DDBJ whole genome shotgun (WGS) entry which is preliminary data.</text>
</comment>
<organism evidence="7 8">
    <name type="scientific">Guptibacillus hwajinpoensis</name>
    <dbReference type="NCBI Taxonomy" id="208199"/>
    <lineage>
        <taxon>Bacteria</taxon>
        <taxon>Bacillati</taxon>
        <taxon>Bacillota</taxon>
        <taxon>Bacilli</taxon>
        <taxon>Bacillales</taxon>
        <taxon>Guptibacillaceae</taxon>
        <taxon>Guptibacillus</taxon>
    </lineage>
</organism>
<evidence type="ECO:0000256" key="6">
    <source>
        <dbReference type="SAM" id="Phobius"/>
    </source>
</evidence>
<accession>A0A4U1MDG4</accession>
<comment type="subcellular location">
    <subcellularLocation>
        <location evidence="1">Endomembrane system</location>
    </subcellularLocation>
</comment>
<dbReference type="PANTHER" id="PTHR35791">
    <property type="entry name" value="UPF0754 MEMBRANE PROTEIN YHEB"/>
    <property type="match status" value="1"/>
</dbReference>
<comment type="similarity">
    <text evidence="2">Belongs to the UPF0754 family.</text>
</comment>
<dbReference type="AlphaFoldDB" id="A0A4U1MDG4"/>
<name>A0A4U1MDG4_9BACL</name>
<dbReference type="OrthoDB" id="9787430at2"/>
<gene>
    <name evidence="7" type="ORF">FBF83_15820</name>
</gene>
<dbReference type="InterPro" id="IPR007383">
    <property type="entry name" value="DUF445"/>
</dbReference>
<keyword evidence="5 6" id="KW-0472">Membrane</keyword>
<keyword evidence="3 6" id="KW-0812">Transmembrane</keyword>
<dbReference type="Proteomes" id="UP000310541">
    <property type="component" value="Unassembled WGS sequence"/>
</dbReference>
<dbReference type="PIRSF" id="PIRSF032178">
    <property type="entry name" value="UCP032178"/>
    <property type="match status" value="1"/>
</dbReference>
<evidence type="ECO:0000256" key="5">
    <source>
        <dbReference type="ARBA" id="ARBA00023136"/>
    </source>
</evidence>
<evidence type="ECO:0000256" key="3">
    <source>
        <dbReference type="ARBA" id="ARBA00022692"/>
    </source>
</evidence>
<evidence type="ECO:0000313" key="8">
    <source>
        <dbReference type="Proteomes" id="UP000310541"/>
    </source>
</evidence>
<dbReference type="Pfam" id="PF04286">
    <property type="entry name" value="DUF445"/>
    <property type="match status" value="1"/>
</dbReference>
<dbReference type="EMBL" id="SWFM01000005">
    <property type="protein sequence ID" value="TKD68671.1"/>
    <property type="molecule type" value="Genomic_DNA"/>
</dbReference>
<sequence>MSSIIITVLFMIAIGAIIGGLTNSLAIKMLFRPYEARYIGNWKIPFTPGLIPKRRDELAVQLGRMVVEHLLTAEGIQQKMHDPVFKRTMIEYAQKEVLRFLETDESIEALLKKGLHMQDPTNEVKMRASSYISGKLEVKMVELKQKEVVDILPERLQTKVDDSIEPFADLILTKVSNYIASTEGKDKLSVMIDRYLADRGTLGSMINMFFTNTRLVDKVQPELLRLLKQKDIQNVIVTMLEKEWNELKVTKLESFEGKFNSKEIVDEITSLIVNEIPIDHFMQLSLTDAVAPYKDRIIEDFVPRIVDAAGNYLSSNLQPLMEQMHLADIVKGQVETFSVGRIEEMVLSISRREFKMITYLGAVLGGMIGLIQGIVITLIG</sequence>
<evidence type="ECO:0000256" key="1">
    <source>
        <dbReference type="ARBA" id="ARBA00004308"/>
    </source>
</evidence>
<proteinExistence type="inferred from homology"/>